<evidence type="ECO:0000256" key="2">
    <source>
        <dbReference type="ARBA" id="ARBA00022723"/>
    </source>
</evidence>
<dbReference type="InterPro" id="IPR036236">
    <property type="entry name" value="Znf_C2H2_sf"/>
</dbReference>
<dbReference type="PANTHER" id="PTHR23226:SF416">
    <property type="entry name" value="FI01424P"/>
    <property type="match status" value="1"/>
</dbReference>
<name>A0A484B974_DRONA</name>
<evidence type="ECO:0000313" key="11">
    <source>
        <dbReference type="Proteomes" id="UP000295192"/>
    </source>
</evidence>
<feature type="domain" description="C2H2-type" evidence="9">
    <location>
        <begin position="657"/>
        <end position="684"/>
    </location>
</feature>
<evidence type="ECO:0000256" key="6">
    <source>
        <dbReference type="ARBA" id="ARBA00023242"/>
    </source>
</evidence>
<dbReference type="SMART" id="SM00355">
    <property type="entry name" value="ZnF_C2H2"/>
    <property type="match status" value="9"/>
</dbReference>
<feature type="compositionally biased region" description="Basic and acidic residues" evidence="8">
    <location>
        <begin position="257"/>
        <end position="273"/>
    </location>
</feature>
<comment type="caution">
    <text evidence="10">The sequence shown here is derived from an EMBL/GenBank/DDBJ whole genome shotgun (WGS) entry which is preliminary data.</text>
</comment>
<feature type="region of interest" description="Disordered" evidence="8">
    <location>
        <begin position="384"/>
        <end position="435"/>
    </location>
</feature>
<sequence>MQEQIVIKKEELVIDDTKIKLELDEDAPQLELPCATRFINIIEEKPNMITVPVHDYKSEDEQKFIESLRTLDQQHKLFVTSSCENDSTLACNICSYRCENRLALASHQINHQLNRHFCCYGCGVWCDMLEEILEHEFRQHAGGISGSNCRICLLECSDAASLAKHLSSHYFVRRFVCAICRRHFETNPGLQLHWQHSKELCGQVEYADMHANLGQLVAVNKLDTSFDVQIKTEPLDAADEQTEQDVEMSDVLIKTEPQIKEEKEEESKSDREPSWASDNSLAGKLRGKLRLPAIKKPVNVQTAKTPMFPTIQLVPSDQLKSVQLSISEPKLLTNILTARKGSVNQPKVVQPVKDKPHIAGNILKVLPSNCMLFKLPPNTKIVKISPSSGSASTTNCSTGSKAVTPPSAMSISSASQPSSSPAVAKAPSAGASQKPPLNRNAYFNALSLFESLPESRKIIAEFQNQIRSIEETLPMPGSVLQMPKKNNKPVAQTELEVLRMPLTKESHSKVRQLRFTYPNHRFHWECPKCARCYELYLAFCNHLTQVHGIADAEFEQIEVEVKMYKKSNESKNLQATSTTSTPVAEAAASHEKVAAAVKAYSVAPEASAPVSASAPVNYPAVAAPAVSCLKPSSEDSSFPPISAKSARPGPIVRPAQYQCDDCAKCFTTVGALRIHKMIHTGELPHKCNFCEKRFRTPGQVRVHQRRHTGEKPFKCKVCSLDFTHRETLISHLSRHIGMKRYKCYGCDKNFVVVSGLRAHRRLRPDTCGKVKFTARAHGPRVRVIRGEVVFESHPEHNGYLRSEDPINIISEIKQASVTKESKSS</sequence>
<feature type="compositionally biased region" description="Low complexity" evidence="8">
    <location>
        <begin position="405"/>
        <end position="432"/>
    </location>
</feature>
<keyword evidence="11" id="KW-1185">Reference proteome</keyword>
<dbReference type="OrthoDB" id="3437960at2759"/>
<proteinExistence type="predicted"/>
<dbReference type="Proteomes" id="UP000295192">
    <property type="component" value="Unassembled WGS sequence"/>
</dbReference>
<evidence type="ECO:0000256" key="3">
    <source>
        <dbReference type="ARBA" id="ARBA00022737"/>
    </source>
</evidence>
<organism evidence="10 11">
    <name type="scientific">Drosophila navojoa</name>
    <name type="common">Fruit fly</name>
    <dbReference type="NCBI Taxonomy" id="7232"/>
    <lineage>
        <taxon>Eukaryota</taxon>
        <taxon>Metazoa</taxon>
        <taxon>Ecdysozoa</taxon>
        <taxon>Arthropoda</taxon>
        <taxon>Hexapoda</taxon>
        <taxon>Insecta</taxon>
        <taxon>Pterygota</taxon>
        <taxon>Neoptera</taxon>
        <taxon>Endopterygota</taxon>
        <taxon>Diptera</taxon>
        <taxon>Brachycera</taxon>
        <taxon>Muscomorpha</taxon>
        <taxon>Ephydroidea</taxon>
        <taxon>Drosophilidae</taxon>
        <taxon>Drosophila</taxon>
    </lineage>
</organism>
<dbReference type="GO" id="GO:0000981">
    <property type="term" value="F:DNA-binding transcription factor activity, RNA polymerase II-specific"/>
    <property type="evidence" value="ECO:0007669"/>
    <property type="project" value="TreeGrafter"/>
</dbReference>
<feature type="compositionally biased region" description="Acidic residues" evidence="8">
    <location>
        <begin position="236"/>
        <end position="248"/>
    </location>
</feature>
<keyword evidence="5" id="KW-0862">Zinc</keyword>
<dbReference type="GO" id="GO:0008270">
    <property type="term" value="F:zinc ion binding"/>
    <property type="evidence" value="ECO:0007669"/>
    <property type="project" value="UniProtKB-KW"/>
</dbReference>
<keyword evidence="4 7" id="KW-0863">Zinc-finger</keyword>
<comment type="subcellular location">
    <subcellularLocation>
        <location evidence="1">Nucleus</location>
    </subcellularLocation>
</comment>
<dbReference type="SUPFAM" id="SSF57667">
    <property type="entry name" value="beta-beta-alpha zinc fingers"/>
    <property type="match status" value="2"/>
</dbReference>
<evidence type="ECO:0000313" key="10">
    <source>
        <dbReference type="EMBL" id="TDG45343.1"/>
    </source>
</evidence>
<dbReference type="Pfam" id="PF00096">
    <property type="entry name" value="zf-C2H2"/>
    <property type="match status" value="2"/>
</dbReference>
<keyword evidence="6" id="KW-0539">Nucleus</keyword>
<dbReference type="OMA" id="GCDKNFV"/>
<dbReference type="PROSITE" id="PS50157">
    <property type="entry name" value="ZINC_FINGER_C2H2_2"/>
    <property type="match status" value="4"/>
</dbReference>
<accession>A0A484B974</accession>
<reference evidence="10 11" key="1">
    <citation type="journal article" date="2019" name="J. Hered.">
        <title>An Improved Genome Assembly for Drosophila navojoa, the Basal Species in the mojavensis Cluster.</title>
        <authorList>
            <person name="Vanderlinde T."/>
            <person name="Dupim E.G."/>
            <person name="Nazario-Yepiz N.O."/>
            <person name="Carvalho A.B."/>
        </authorList>
    </citation>
    <scope>NUCLEOTIDE SEQUENCE [LARGE SCALE GENOMIC DNA]</scope>
    <source>
        <strain evidence="10">Navoj_Jal97</strain>
        <tissue evidence="10">Whole organism</tissue>
    </source>
</reference>
<feature type="region of interest" description="Disordered" evidence="8">
    <location>
        <begin position="234"/>
        <end position="281"/>
    </location>
</feature>
<dbReference type="AlphaFoldDB" id="A0A484B974"/>
<dbReference type="FunFam" id="3.30.160.60:FF:003184">
    <property type="entry name" value="Uncharacterized protein, isoform E"/>
    <property type="match status" value="1"/>
</dbReference>
<dbReference type="GO" id="GO:0005634">
    <property type="term" value="C:nucleus"/>
    <property type="evidence" value="ECO:0007669"/>
    <property type="project" value="UniProtKB-SubCell"/>
</dbReference>
<protein>
    <recommendedName>
        <fullName evidence="9">C2H2-type domain-containing protein</fullName>
    </recommendedName>
</protein>
<keyword evidence="3" id="KW-0677">Repeat</keyword>
<dbReference type="Gene3D" id="3.30.160.60">
    <property type="entry name" value="Classic Zinc Finger"/>
    <property type="match status" value="4"/>
</dbReference>
<evidence type="ECO:0000256" key="7">
    <source>
        <dbReference type="PROSITE-ProRule" id="PRU00042"/>
    </source>
</evidence>
<evidence type="ECO:0000256" key="5">
    <source>
        <dbReference type="ARBA" id="ARBA00022833"/>
    </source>
</evidence>
<feature type="domain" description="C2H2-type" evidence="9">
    <location>
        <begin position="741"/>
        <end position="762"/>
    </location>
</feature>
<feature type="compositionally biased region" description="Polar residues" evidence="8">
    <location>
        <begin position="385"/>
        <end position="401"/>
    </location>
</feature>
<gene>
    <name evidence="10" type="ORF">AWZ03_008244</name>
</gene>
<dbReference type="PANTHER" id="PTHR23226">
    <property type="entry name" value="ZINC FINGER AND SCAN DOMAIN-CONTAINING"/>
    <property type="match status" value="1"/>
</dbReference>
<dbReference type="FunFam" id="3.30.160.60:FF:000145">
    <property type="entry name" value="Zinc finger protein 574"/>
    <property type="match status" value="1"/>
</dbReference>
<evidence type="ECO:0000259" key="9">
    <source>
        <dbReference type="PROSITE" id="PS50157"/>
    </source>
</evidence>
<dbReference type="PROSITE" id="PS00028">
    <property type="entry name" value="ZINC_FINGER_C2H2_1"/>
    <property type="match status" value="6"/>
</dbReference>
<dbReference type="InterPro" id="IPR013087">
    <property type="entry name" value="Znf_C2H2_type"/>
</dbReference>
<dbReference type="EMBL" id="LSRL02000080">
    <property type="protein sequence ID" value="TDG45343.1"/>
    <property type="molecule type" value="Genomic_DNA"/>
</dbReference>
<evidence type="ECO:0000256" key="4">
    <source>
        <dbReference type="ARBA" id="ARBA00022771"/>
    </source>
</evidence>
<feature type="domain" description="C2H2-type" evidence="9">
    <location>
        <begin position="713"/>
        <end position="740"/>
    </location>
</feature>
<feature type="domain" description="C2H2-type" evidence="9">
    <location>
        <begin position="685"/>
        <end position="712"/>
    </location>
</feature>
<dbReference type="GO" id="GO:0000978">
    <property type="term" value="F:RNA polymerase II cis-regulatory region sequence-specific DNA binding"/>
    <property type="evidence" value="ECO:0007669"/>
    <property type="project" value="TreeGrafter"/>
</dbReference>
<evidence type="ECO:0000256" key="8">
    <source>
        <dbReference type="SAM" id="MobiDB-lite"/>
    </source>
</evidence>
<evidence type="ECO:0000256" key="1">
    <source>
        <dbReference type="ARBA" id="ARBA00004123"/>
    </source>
</evidence>
<keyword evidence="2" id="KW-0479">Metal-binding</keyword>